<organism evidence="1 3">
    <name type="scientific">Willisornis vidua</name>
    <name type="common">Xingu scale-backed antbird</name>
    <dbReference type="NCBI Taxonomy" id="1566151"/>
    <lineage>
        <taxon>Eukaryota</taxon>
        <taxon>Metazoa</taxon>
        <taxon>Chordata</taxon>
        <taxon>Craniata</taxon>
        <taxon>Vertebrata</taxon>
        <taxon>Euteleostomi</taxon>
        <taxon>Archelosauria</taxon>
        <taxon>Archosauria</taxon>
        <taxon>Dinosauria</taxon>
        <taxon>Saurischia</taxon>
        <taxon>Theropoda</taxon>
        <taxon>Coelurosauria</taxon>
        <taxon>Aves</taxon>
        <taxon>Neognathae</taxon>
        <taxon>Neoaves</taxon>
        <taxon>Telluraves</taxon>
        <taxon>Australaves</taxon>
        <taxon>Passeriformes</taxon>
        <taxon>Thamnophilidae</taxon>
        <taxon>Willisornis</taxon>
    </lineage>
</organism>
<dbReference type="Proteomes" id="UP001145742">
    <property type="component" value="Unassembled WGS sequence"/>
</dbReference>
<comment type="caution">
    <text evidence="1">The sequence shown here is derived from an EMBL/GenBank/DDBJ whole genome shotgun (WGS) entry which is preliminary data.</text>
</comment>
<reference evidence="1" key="1">
    <citation type="submission" date="2019-10" db="EMBL/GenBank/DDBJ databases">
        <authorList>
            <person name="Soares A.E.R."/>
            <person name="Aleixo A."/>
            <person name="Schneider P."/>
            <person name="Miyaki C.Y."/>
            <person name="Schneider M.P."/>
            <person name="Mello C."/>
            <person name="Vasconcelos A.T.R."/>
        </authorList>
    </citation>
    <scope>NUCLEOTIDE SEQUENCE</scope>
    <source>
        <tissue evidence="1">Muscle</tissue>
    </source>
</reference>
<proteinExistence type="predicted"/>
<evidence type="ECO:0000313" key="1">
    <source>
        <dbReference type="EMBL" id="KAJ7405600.1"/>
    </source>
</evidence>
<evidence type="ECO:0000313" key="2">
    <source>
        <dbReference type="EMBL" id="KAJ7415397.1"/>
    </source>
</evidence>
<sequence>MECTLSMFTDDTKLEGVASTPKGSHAFQGDPDSLGSGVERNFKKFNKGKHKVLHLRSNNPMHQYRCGTDLLESSSVEKKLDVLVDKLTMS</sequence>
<protein>
    <submittedName>
        <fullName evidence="1">Rna-directed dna polymerase from mobile element jockey-like</fullName>
    </submittedName>
</protein>
<gene>
    <name evidence="1" type="ORF">WISP_138631</name>
    <name evidence="2" type="ORF">WISP_78361</name>
</gene>
<dbReference type="PANTHER" id="PTHR33332">
    <property type="entry name" value="REVERSE TRANSCRIPTASE DOMAIN-CONTAINING PROTEIN"/>
    <property type="match status" value="1"/>
</dbReference>
<accession>A0ABQ9CTK1</accession>
<dbReference type="EMBL" id="WHWB01034696">
    <property type="protein sequence ID" value="KAJ7405600.1"/>
    <property type="molecule type" value="Genomic_DNA"/>
</dbReference>
<name>A0ABQ9CTK1_9PASS</name>
<keyword evidence="3" id="KW-1185">Reference proteome</keyword>
<evidence type="ECO:0000313" key="3">
    <source>
        <dbReference type="Proteomes" id="UP001145742"/>
    </source>
</evidence>
<dbReference type="EMBL" id="WHWB01033950">
    <property type="protein sequence ID" value="KAJ7415397.1"/>
    <property type="molecule type" value="Genomic_DNA"/>
</dbReference>